<reference evidence="4" key="4">
    <citation type="journal article" date="2015" name="G3 (Bethesda)">
        <title>Genome sequences of three phytopathogenic species of the Magnaporthaceae family of fungi.</title>
        <authorList>
            <person name="Okagaki L.H."/>
            <person name="Nunes C.C."/>
            <person name="Sailsbery J."/>
            <person name="Clay B."/>
            <person name="Brown D."/>
            <person name="John T."/>
            <person name="Oh Y."/>
            <person name="Young N."/>
            <person name="Fitzgerald M."/>
            <person name="Haas B.J."/>
            <person name="Zeng Q."/>
            <person name="Young S."/>
            <person name="Adiconis X."/>
            <person name="Fan L."/>
            <person name="Levin J.Z."/>
            <person name="Mitchell T.K."/>
            <person name="Okubara P.A."/>
            <person name="Farman M.L."/>
            <person name="Kohn L.M."/>
            <person name="Birren B."/>
            <person name="Ma L.-J."/>
            <person name="Dean R.A."/>
        </authorList>
    </citation>
    <scope>NUCLEOTIDE SEQUENCE</scope>
    <source>
        <strain evidence="4">R3-111a-1</strain>
    </source>
</reference>
<dbReference type="VEuPathDB" id="FungiDB:GGTG_02081"/>
<reference evidence="5" key="1">
    <citation type="submission" date="2010-07" db="EMBL/GenBank/DDBJ databases">
        <title>The genome sequence of Gaeumannomyces graminis var. tritici strain R3-111a-1.</title>
        <authorList>
            <consortium name="The Broad Institute Genome Sequencing Platform"/>
            <person name="Ma L.-J."/>
            <person name="Dead R."/>
            <person name="Young S."/>
            <person name="Zeng Q."/>
            <person name="Koehrsen M."/>
            <person name="Alvarado L."/>
            <person name="Berlin A."/>
            <person name="Chapman S.B."/>
            <person name="Chen Z."/>
            <person name="Freedman E."/>
            <person name="Gellesch M."/>
            <person name="Goldberg J."/>
            <person name="Griggs A."/>
            <person name="Gujja S."/>
            <person name="Heilman E.R."/>
            <person name="Heiman D."/>
            <person name="Hepburn T."/>
            <person name="Howarth C."/>
            <person name="Jen D."/>
            <person name="Larson L."/>
            <person name="Mehta T."/>
            <person name="Neiman D."/>
            <person name="Pearson M."/>
            <person name="Roberts A."/>
            <person name="Saif S."/>
            <person name="Shea T."/>
            <person name="Shenoy N."/>
            <person name="Sisk P."/>
            <person name="Stolte C."/>
            <person name="Sykes S."/>
            <person name="Walk T."/>
            <person name="White J."/>
            <person name="Yandava C."/>
            <person name="Haas B."/>
            <person name="Nusbaum C."/>
            <person name="Birren B."/>
        </authorList>
    </citation>
    <scope>NUCLEOTIDE SEQUENCE [LARGE SCALE GENOMIC DNA]</scope>
    <source>
        <strain evidence="5">R3-111a-1</strain>
    </source>
</reference>
<keyword evidence="2" id="KW-0812">Transmembrane</keyword>
<gene>
    <name evidence="4" type="primary">20342539</name>
    <name evidence="3" type="ORF">GGTG_02081</name>
</gene>
<dbReference type="EMBL" id="GL385395">
    <property type="protein sequence ID" value="EJT82107.1"/>
    <property type="molecule type" value="Genomic_DNA"/>
</dbReference>
<reference evidence="4" key="5">
    <citation type="submission" date="2018-04" db="UniProtKB">
        <authorList>
            <consortium name="EnsemblFungi"/>
        </authorList>
    </citation>
    <scope>IDENTIFICATION</scope>
    <source>
        <strain evidence="4">R3-111a-1</strain>
    </source>
</reference>
<feature type="compositionally biased region" description="Basic and acidic residues" evidence="1">
    <location>
        <begin position="401"/>
        <end position="410"/>
    </location>
</feature>
<proteinExistence type="predicted"/>
<keyword evidence="2" id="KW-0472">Membrane</keyword>
<dbReference type="GeneID" id="20342539"/>
<reference evidence="3" key="2">
    <citation type="submission" date="2010-07" db="EMBL/GenBank/DDBJ databases">
        <authorList>
            <consortium name="The Broad Institute Genome Sequencing Platform"/>
            <consortium name="Broad Institute Genome Sequencing Center for Infectious Disease"/>
            <person name="Ma L.-J."/>
            <person name="Dead R."/>
            <person name="Young S."/>
            <person name="Zeng Q."/>
            <person name="Koehrsen M."/>
            <person name="Alvarado L."/>
            <person name="Berlin A."/>
            <person name="Chapman S.B."/>
            <person name="Chen Z."/>
            <person name="Freedman E."/>
            <person name="Gellesch M."/>
            <person name="Goldberg J."/>
            <person name="Griggs A."/>
            <person name="Gujja S."/>
            <person name="Heilman E.R."/>
            <person name="Heiman D."/>
            <person name="Hepburn T."/>
            <person name="Howarth C."/>
            <person name="Jen D."/>
            <person name="Larson L."/>
            <person name="Mehta T."/>
            <person name="Neiman D."/>
            <person name="Pearson M."/>
            <person name="Roberts A."/>
            <person name="Saif S."/>
            <person name="Shea T."/>
            <person name="Shenoy N."/>
            <person name="Sisk P."/>
            <person name="Stolte C."/>
            <person name="Sykes S."/>
            <person name="Walk T."/>
            <person name="White J."/>
            <person name="Yandava C."/>
            <person name="Haas B."/>
            <person name="Nusbaum C."/>
            <person name="Birren B."/>
        </authorList>
    </citation>
    <scope>NUCLEOTIDE SEQUENCE</scope>
    <source>
        <strain evidence="3">R3-111a-1</strain>
    </source>
</reference>
<feature type="transmembrane region" description="Helical" evidence="2">
    <location>
        <begin position="12"/>
        <end position="33"/>
    </location>
</feature>
<feature type="region of interest" description="Disordered" evidence="1">
    <location>
        <begin position="401"/>
        <end position="431"/>
    </location>
</feature>
<reference evidence="3" key="3">
    <citation type="submission" date="2010-09" db="EMBL/GenBank/DDBJ databases">
        <title>Annotation of Gaeumannomyces graminis var. tritici R3-111a-1.</title>
        <authorList>
            <consortium name="The Broad Institute Genome Sequencing Platform"/>
            <person name="Ma L.-J."/>
            <person name="Dead R."/>
            <person name="Young S.K."/>
            <person name="Zeng Q."/>
            <person name="Gargeya S."/>
            <person name="Fitzgerald M."/>
            <person name="Haas B."/>
            <person name="Abouelleil A."/>
            <person name="Alvarado L."/>
            <person name="Arachchi H.M."/>
            <person name="Berlin A."/>
            <person name="Brown A."/>
            <person name="Chapman S.B."/>
            <person name="Chen Z."/>
            <person name="Dunbar C."/>
            <person name="Freedman E."/>
            <person name="Gearin G."/>
            <person name="Gellesch M."/>
            <person name="Goldberg J."/>
            <person name="Griggs A."/>
            <person name="Gujja S."/>
            <person name="Heiman D."/>
            <person name="Howarth C."/>
            <person name="Larson L."/>
            <person name="Lui A."/>
            <person name="MacDonald P.J.P."/>
            <person name="Mehta T."/>
            <person name="Montmayeur A."/>
            <person name="Murphy C."/>
            <person name="Neiman D."/>
            <person name="Pearson M."/>
            <person name="Priest M."/>
            <person name="Roberts A."/>
            <person name="Saif S."/>
            <person name="Shea T."/>
            <person name="Shenoy N."/>
            <person name="Sisk P."/>
            <person name="Stolte C."/>
            <person name="Sykes S."/>
            <person name="Yandava C."/>
            <person name="Wortman J."/>
            <person name="Nusbaum C."/>
            <person name="Birren B."/>
        </authorList>
    </citation>
    <scope>NUCLEOTIDE SEQUENCE</scope>
    <source>
        <strain evidence="3">R3-111a-1</strain>
    </source>
</reference>
<evidence type="ECO:0000256" key="1">
    <source>
        <dbReference type="SAM" id="MobiDB-lite"/>
    </source>
</evidence>
<organism evidence="3">
    <name type="scientific">Gaeumannomyces tritici (strain R3-111a-1)</name>
    <name type="common">Wheat and barley take-all root rot fungus</name>
    <name type="synonym">Gaeumannomyces graminis var. tritici</name>
    <dbReference type="NCBI Taxonomy" id="644352"/>
    <lineage>
        <taxon>Eukaryota</taxon>
        <taxon>Fungi</taxon>
        <taxon>Dikarya</taxon>
        <taxon>Ascomycota</taxon>
        <taxon>Pezizomycotina</taxon>
        <taxon>Sordariomycetes</taxon>
        <taxon>Sordariomycetidae</taxon>
        <taxon>Magnaporthales</taxon>
        <taxon>Magnaporthaceae</taxon>
        <taxon>Gaeumannomyces</taxon>
    </lineage>
</organism>
<dbReference type="AlphaFoldDB" id="J3NLD3"/>
<dbReference type="Proteomes" id="UP000006039">
    <property type="component" value="Unassembled WGS sequence"/>
</dbReference>
<evidence type="ECO:0000313" key="5">
    <source>
        <dbReference type="Proteomes" id="UP000006039"/>
    </source>
</evidence>
<accession>J3NLD3</accession>
<sequence length="431" mass="48177">MSSRFTGEVVAGVAVGSAAIAALVAGLVVYFIWRSRSKKLEGQSKKWKAELDKLVAHLRGPRDIPTIMSGMIYECGSEVKHMRFEKLASFLMAEVNQLVARCTTNRDGPFLFDASAYTAAAGDEEDWGDLLNRSWEVRGEALTAIIMRVLIRRMHPDGPCHPDESLLPPDIVHIHHASKAKKQALQQKGREFLTKKLGDGYTREEFFDFTSGCLWRFIVTYLTTEVTPHEGFEFPMQTATFKDDDPRLPAAAKLEELIVRLMTPFDMPAEELAQFSGPEWKSMGNIGSEVARSTIRDIAVCAAGLALKMFSGLYFAEFYFPPDMPPTQPNGDRRILLLPPIRARVCIPGAKKPPPYWNFPEPDGSRWVEISPPALSYYSLQGTWYESTSVGERNYIPLKRAEHTELKEAQDEAGAQEGSSKLQTQDSPVPT</sequence>
<dbReference type="EnsemblFungi" id="EJT82107">
    <property type="protein sequence ID" value="EJT82107"/>
    <property type="gene ID" value="GGTG_02081"/>
</dbReference>
<dbReference type="eggNOG" id="ENOG502REFR">
    <property type="taxonomic scope" value="Eukaryota"/>
</dbReference>
<dbReference type="HOGENOM" id="CLU_636220_0_0_1"/>
<dbReference type="OrthoDB" id="10440854at2759"/>
<keyword evidence="5" id="KW-1185">Reference proteome</keyword>
<evidence type="ECO:0000313" key="4">
    <source>
        <dbReference type="EnsemblFungi" id="EJT82107"/>
    </source>
</evidence>
<name>J3NLD3_GAET3</name>
<feature type="compositionally biased region" description="Polar residues" evidence="1">
    <location>
        <begin position="417"/>
        <end position="431"/>
    </location>
</feature>
<evidence type="ECO:0000256" key="2">
    <source>
        <dbReference type="SAM" id="Phobius"/>
    </source>
</evidence>
<protein>
    <submittedName>
        <fullName evidence="3 4">Uncharacterized protein</fullName>
    </submittedName>
</protein>
<evidence type="ECO:0000313" key="3">
    <source>
        <dbReference type="EMBL" id="EJT82107.1"/>
    </source>
</evidence>
<dbReference type="RefSeq" id="XP_009218116.1">
    <property type="nucleotide sequence ID" value="XM_009219852.1"/>
</dbReference>
<keyword evidence="2" id="KW-1133">Transmembrane helix</keyword>